<evidence type="ECO:0000256" key="6">
    <source>
        <dbReference type="ARBA" id="ARBA00022723"/>
    </source>
</evidence>
<dbReference type="InterPro" id="IPR011054">
    <property type="entry name" value="Rudment_hybrid_motif"/>
</dbReference>
<accession>D5HAD6</accession>
<evidence type="ECO:0000256" key="12">
    <source>
        <dbReference type="ARBA" id="ARBA00042242"/>
    </source>
</evidence>
<evidence type="ECO:0000256" key="5">
    <source>
        <dbReference type="ARBA" id="ARBA00022598"/>
    </source>
</evidence>
<protein>
    <recommendedName>
        <fullName evidence="4 14">Phosphoribosylamine--glycine ligase</fullName>
        <ecNumber evidence="4 14">6.3.4.13</ecNumber>
    </recommendedName>
    <alternativeName>
        <fullName evidence="14">GARS</fullName>
    </alternativeName>
    <alternativeName>
        <fullName evidence="12 14">Glycinamide ribonucleotide synthetase</fullName>
    </alternativeName>
    <alternativeName>
        <fullName evidence="13 14">Phosphoribosylglycinamide synthetase</fullName>
    </alternativeName>
</protein>
<dbReference type="PATRIC" id="fig|761659.10.peg.2250"/>
<dbReference type="Gene3D" id="3.30.470.20">
    <property type="entry name" value="ATP-grasp fold, B domain"/>
    <property type="match status" value="1"/>
</dbReference>
<comment type="catalytic activity">
    <reaction evidence="14">
        <text>5-phospho-beta-D-ribosylamine + glycine + ATP = N(1)-(5-phospho-beta-D-ribosyl)glycinamide + ADP + phosphate + H(+)</text>
        <dbReference type="Rhea" id="RHEA:17453"/>
        <dbReference type="ChEBI" id="CHEBI:15378"/>
        <dbReference type="ChEBI" id="CHEBI:30616"/>
        <dbReference type="ChEBI" id="CHEBI:43474"/>
        <dbReference type="ChEBI" id="CHEBI:57305"/>
        <dbReference type="ChEBI" id="CHEBI:58681"/>
        <dbReference type="ChEBI" id="CHEBI:143788"/>
        <dbReference type="ChEBI" id="CHEBI:456216"/>
        <dbReference type="EC" id="6.3.4.13"/>
    </reaction>
</comment>
<evidence type="ECO:0000256" key="13">
    <source>
        <dbReference type="ARBA" id="ARBA00042864"/>
    </source>
</evidence>
<dbReference type="InterPro" id="IPR037123">
    <property type="entry name" value="PRibGlycinamide_synth_C_sf"/>
</dbReference>
<dbReference type="GO" id="GO:0006189">
    <property type="term" value="P:'de novo' IMP biosynthetic process"/>
    <property type="evidence" value="ECO:0007669"/>
    <property type="project" value="UniProtKB-UniRule"/>
</dbReference>
<dbReference type="InterPro" id="IPR011761">
    <property type="entry name" value="ATP-grasp"/>
</dbReference>
<keyword evidence="8 14" id="KW-0658">Purine biosynthesis</keyword>
<evidence type="ECO:0000256" key="3">
    <source>
        <dbReference type="ARBA" id="ARBA00005174"/>
    </source>
</evidence>
<name>D5HAD6_SALRM</name>
<evidence type="ECO:0000259" key="16">
    <source>
        <dbReference type="PROSITE" id="PS50975"/>
    </source>
</evidence>
<keyword evidence="10" id="KW-0464">Manganese</keyword>
<dbReference type="FunFam" id="3.90.600.10:FF:000001">
    <property type="entry name" value="Trifunctional purine biosynthetic protein adenosine-3"/>
    <property type="match status" value="1"/>
</dbReference>
<dbReference type="InterPro" id="IPR020561">
    <property type="entry name" value="PRibGlycinamid_synth_ATP-grasp"/>
</dbReference>
<evidence type="ECO:0000256" key="2">
    <source>
        <dbReference type="ARBA" id="ARBA00001946"/>
    </source>
</evidence>
<dbReference type="Gene3D" id="3.30.1490.20">
    <property type="entry name" value="ATP-grasp fold, A domain"/>
    <property type="match status" value="1"/>
</dbReference>
<evidence type="ECO:0000256" key="7">
    <source>
        <dbReference type="ARBA" id="ARBA00022741"/>
    </source>
</evidence>
<keyword evidence="6" id="KW-0479">Metal-binding</keyword>
<proteinExistence type="inferred from homology"/>
<evidence type="ECO:0000256" key="1">
    <source>
        <dbReference type="ARBA" id="ARBA00001936"/>
    </source>
</evidence>
<dbReference type="InterPro" id="IPR020560">
    <property type="entry name" value="PRibGlycinamide_synth_C-dom"/>
</dbReference>
<keyword evidence="9 15" id="KW-0067">ATP-binding</keyword>
<dbReference type="AlphaFoldDB" id="D5HAD6"/>
<dbReference type="GO" id="GO:0046872">
    <property type="term" value="F:metal ion binding"/>
    <property type="evidence" value="ECO:0007669"/>
    <property type="project" value="UniProtKB-KW"/>
</dbReference>
<dbReference type="SMART" id="SM01209">
    <property type="entry name" value="GARS_A"/>
    <property type="match status" value="1"/>
</dbReference>
<dbReference type="HAMAP" id="MF_00138">
    <property type="entry name" value="GARS"/>
    <property type="match status" value="1"/>
</dbReference>
<dbReference type="SUPFAM" id="SSF52440">
    <property type="entry name" value="PreATP-grasp domain"/>
    <property type="match status" value="1"/>
</dbReference>
<dbReference type="KEGG" id="srm:SRM_02070"/>
<dbReference type="InterPro" id="IPR020559">
    <property type="entry name" value="PRibGlycinamide_synth_CS"/>
</dbReference>
<comment type="cofactor">
    <cofactor evidence="1">
        <name>Mn(2+)</name>
        <dbReference type="ChEBI" id="CHEBI:29035"/>
    </cofactor>
</comment>
<dbReference type="GO" id="GO:0009113">
    <property type="term" value="P:purine nucleobase biosynthetic process"/>
    <property type="evidence" value="ECO:0007669"/>
    <property type="project" value="InterPro"/>
</dbReference>
<dbReference type="Proteomes" id="UP000000933">
    <property type="component" value="Chromosome"/>
</dbReference>
<dbReference type="PANTHER" id="PTHR43472:SF1">
    <property type="entry name" value="PHOSPHORIBOSYLAMINE--GLYCINE LIGASE, CHLOROPLASTIC"/>
    <property type="match status" value="1"/>
</dbReference>
<dbReference type="InterPro" id="IPR020562">
    <property type="entry name" value="PRibGlycinamide_synth_N"/>
</dbReference>
<dbReference type="FunFam" id="3.30.470.20:FF:000018">
    <property type="entry name" value="Trifunctional purine biosynthetic protein adenosine-3"/>
    <property type="match status" value="1"/>
</dbReference>
<dbReference type="EMBL" id="FP565814">
    <property type="protein sequence ID" value="CBH24991.1"/>
    <property type="molecule type" value="Genomic_DNA"/>
</dbReference>
<dbReference type="EC" id="6.3.4.13" evidence="4 14"/>
<dbReference type="PROSITE" id="PS50975">
    <property type="entry name" value="ATP_GRASP"/>
    <property type="match status" value="1"/>
</dbReference>
<reference evidence="18" key="2">
    <citation type="submission" date="2010-04" db="EMBL/GenBank/DDBJ databases">
        <title>Genome sequence of Salinibacter ruber M8.</title>
        <authorList>
            <consortium name="Genoscope"/>
        </authorList>
    </citation>
    <scope>NUCLEOTIDE SEQUENCE [LARGE SCALE GENOMIC DNA]</scope>
    <source>
        <strain evidence="18">M8</strain>
    </source>
</reference>
<dbReference type="Gene3D" id="3.40.50.20">
    <property type="match status" value="1"/>
</dbReference>
<dbReference type="HOGENOM" id="CLU_027420_3_1_10"/>
<gene>
    <name evidence="14 17" type="primary">purD</name>
    <name evidence="17" type="ordered locus">SRM_02070</name>
</gene>
<dbReference type="SMART" id="SM01210">
    <property type="entry name" value="GARS_C"/>
    <property type="match status" value="1"/>
</dbReference>
<comment type="pathway">
    <text evidence="3 14">Purine metabolism; IMP biosynthesis via de novo pathway; N(1)-(5-phospho-D-ribosyl)glycinamide from 5-phospho-alpha-D-ribose 1-diphosphate: step 2/2.</text>
</comment>
<dbReference type="UniPathway" id="UPA00074">
    <property type="reaction ID" value="UER00125"/>
</dbReference>
<evidence type="ECO:0000313" key="17">
    <source>
        <dbReference type="EMBL" id="CBH24991.1"/>
    </source>
</evidence>
<dbReference type="InterPro" id="IPR000115">
    <property type="entry name" value="PRibGlycinamide_synth"/>
</dbReference>
<evidence type="ECO:0000313" key="18">
    <source>
        <dbReference type="Proteomes" id="UP000000933"/>
    </source>
</evidence>
<feature type="domain" description="ATP-grasp" evidence="16">
    <location>
        <begin position="141"/>
        <end position="349"/>
    </location>
</feature>
<dbReference type="PROSITE" id="PS00184">
    <property type="entry name" value="GARS"/>
    <property type="match status" value="1"/>
</dbReference>
<dbReference type="SUPFAM" id="SSF51246">
    <property type="entry name" value="Rudiment single hybrid motif"/>
    <property type="match status" value="1"/>
</dbReference>
<evidence type="ECO:0000256" key="4">
    <source>
        <dbReference type="ARBA" id="ARBA00013255"/>
    </source>
</evidence>
<evidence type="ECO:0000256" key="15">
    <source>
        <dbReference type="PROSITE-ProRule" id="PRU00409"/>
    </source>
</evidence>
<evidence type="ECO:0000256" key="14">
    <source>
        <dbReference type="HAMAP-Rule" id="MF_00138"/>
    </source>
</evidence>
<dbReference type="Pfam" id="PF02843">
    <property type="entry name" value="GARS_C"/>
    <property type="match status" value="1"/>
</dbReference>
<dbReference type="InterPro" id="IPR013815">
    <property type="entry name" value="ATP_grasp_subdomain_1"/>
</dbReference>
<evidence type="ECO:0000256" key="10">
    <source>
        <dbReference type="ARBA" id="ARBA00023211"/>
    </source>
</evidence>
<dbReference type="SUPFAM" id="SSF56059">
    <property type="entry name" value="Glutathione synthetase ATP-binding domain-like"/>
    <property type="match status" value="1"/>
</dbReference>
<dbReference type="Pfam" id="PF01071">
    <property type="entry name" value="GARS_A"/>
    <property type="match status" value="1"/>
</dbReference>
<evidence type="ECO:0000256" key="11">
    <source>
        <dbReference type="ARBA" id="ARBA00038345"/>
    </source>
</evidence>
<evidence type="ECO:0000256" key="9">
    <source>
        <dbReference type="ARBA" id="ARBA00022840"/>
    </source>
</evidence>
<dbReference type="PANTHER" id="PTHR43472">
    <property type="entry name" value="PHOSPHORIBOSYLAMINE--GLYCINE LIGASE"/>
    <property type="match status" value="1"/>
</dbReference>
<dbReference type="Pfam" id="PF02844">
    <property type="entry name" value="GARS_N"/>
    <property type="match status" value="1"/>
</dbReference>
<organism evidence="17 18">
    <name type="scientific">Salinibacter ruber (strain M8)</name>
    <dbReference type="NCBI Taxonomy" id="761659"/>
    <lineage>
        <taxon>Bacteria</taxon>
        <taxon>Pseudomonadati</taxon>
        <taxon>Rhodothermota</taxon>
        <taxon>Rhodothermia</taxon>
        <taxon>Rhodothermales</taxon>
        <taxon>Salinibacteraceae</taxon>
        <taxon>Salinibacter</taxon>
    </lineage>
</organism>
<dbReference type="NCBIfam" id="TIGR00877">
    <property type="entry name" value="purD"/>
    <property type="match status" value="1"/>
</dbReference>
<keyword evidence="7 15" id="KW-0547">Nucleotide-binding</keyword>
<dbReference type="GO" id="GO:0005524">
    <property type="term" value="F:ATP binding"/>
    <property type="evidence" value="ECO:0007669"/>
    <property type="project" value="UniProtKB-UniRule"/>
</dbReference>
<reference evidence="17 18" key="1">
    <citation type="journal article" date="2010" name="ISME J.">
        <title>Fine-scale evolution: genomic, phenotypic and ecological differentiation in two coexisting Salinibacter ruber strains.</title>
        <authorList>
            <person name="Pena A."/>
            <person name="Teeling H."/>
            <person name="Huerta-Cepas J."/>
            <person name="Santos F."/>
            <person name="Yarza P."/>
            <person name="Brito-Echeverria J."/>
            <person name="Lucio M."/>
            <person name="Schmitt-Kopplin P."/>
            <person name="Meseguer I."/>
            <person name="Schenowitz C."/>
            <person name="Dossat C."/>
            <person name="Barbe V."/>
            <person name="Dopazo J."/>
            <person name="Rossello-Mora R."/>
            <person name="Schuler M."/>
            <person name="Glockner F.O."/>
            <person name="Amann R."/>
            <person name="Gabaldon T."/>
            <person name="Anton J."/>
        </authorList>
    </citation>
    <scope>NUCLEOTIDE SEQUENCE [LARGE SCALE GENOMIC DNA]</scope>
    <source>
        <strain evidence="17 18">M8</strain>
    </source>
</reference>
<dbReference type="GO" id="GO:0004637">
    <property type="term" value="F:phosphoribosylamine-glycine ligase activity"/>
    <property type="evidence" value="ECO:0007669"/>
    <property type="project" value="UniProtKB-UniRule"/>
</dbReference>
<comment type="cofactor">
    <cofactor evidence="2">
        <name>Mg(2+)</name>
        <dbReference type="ChEBI" id="CHEBI:18420"/>
    </cofactor>
</comment>
<comment type="similarity">
    <text evidence="11 14">Belongs to the GARS family.</text>
</comment>
<dbReference type="InterPro" id="IPR016185">
    <property type="entry name" value="PreATP-grasp_dom_sf"/>
</dbReference>
<evidence type="ECO:0000256" key="8">
    <source>
        <dbReference type="ARBA" id="ARBA00022755"/>
    </source>
</evidence>
<keyword evidence="5 14" id="KW-0436">Ligase</keyword>
<sequence>MGAVTYVEMDPAARRGEGGGFSVTGSSRSVIKNRMRILVVGSGGREHALVKALAQSDQVSALFAAPGNPGTAQKATNVGLEATDLDGLVDFAETEAIDLTLVGPERPLVAGIVNRFEAAGLPIVGPTKTAAQLEGSKAFADQFMARHDVPTASFRVFDAEEADDAAAYLDDVGAPVVVKADGLAGGKGAFVCSTLDEAHDALGQIVNQRAFGAAGDQVVIEEKMEGEEVSVLALTDGAHYVLLPPSQDHKPIGEGGTGPNTGGMGAFAPAPIVDGALLSRICREIIEPTLQGMQEEGTPYRGVLYCGLMITEEGPKVVEYNCRLGDPEAQVVLPLVESDLAALFRNLADGDLQGGNLRTTPGAAACVVLASDGYPTDYETGFEIAGVGDAEALEDVSVIHAGTRLTPEGTLVTGGGRVLGVTATGRDLPAALDRAYDGVDRVEFEGKTYRRDIGEKGLAHLNAS</sequence>
<dbReference type="Gene3D" id="3.90.600.10">
    <property type="entry name" value="Phosphoribosylglycinamide synthetase, C-terminal domain"/>
    <property type="match status" value="1"/>
</dbReference>